<dbReference type="Proteomes" id="UP001595851">
    <property type="component" value="Unassembled WGS sequence"/>
</dbReference>
<accession>A0ABV8FXV2</accession>
<organism evidence="1 2">
    <name type="scientific">Nonomuraea purpurea</name>
    <dbReference type="NCBI Taxonomy" id="1849276"/>
    <lineage>
        <taxon>Bacteria</taxon>
        <taxon>Bacillati</taxon>
        <taxon>Actinomycetota</taxon>
        <taxon>Actinomycetes</taxon>
        <taxon>Streptosporangiales</taxon>
        <taxon>Streptosporangiaceae</taxon>
        <taxon>Nonomuraea</taxon>
    </lineage>
</organism>
<protein>
    <recommendedName>
        <fullName evidence="3">Transcriptional regulator</fullName>
    </recommendedName>
</protein>
<name>A0ABV8FXV2_9ACTN</name>
<sequence>MTAELAEAATAYNEAPKRLRDAIVKAAETSDATATEIAQAINFTYSVDYVAKIVREAGVARPRGRRKRNPSEPSDS</sequence>
<dbReference type="RefSeq" id="WP_379526701.1">
    <property type="nucleotide sequence ID" value="NZ_JBHSBI010000002.1"/>
</dbReference>
<evidence type="ECO:0008006" key="3">
    <source>
        <dbReference type="Google" id="ProtNLM"/>
    </source>
</evidence>
<keyword evidence="2" id="KW-1185">Reference proteome</keyword>
<proteinExistence type="predicted"/>
<evidence type="ECO:0000313" key="2">
    <source>
        <dbReference type="Proteomes" id="UP001595851"/>
    </source>
</evidence>
<gene>
    <name evidence="1" type="ORF">ACFOY2_04970</name>
</gene>
<evidence type="ECO:0000313" key="1">
    <source>
        <dbReference type="EMBL" id="MFC4006561.1"/>
    </source>
</evidence>
<reference evidence="2" key="1">
    <citation type="journal article" date="2019" name="Int. J. Syst. Evol. Microbiol.">
        <title>The Global Catalogue of Microorganisms (GCM) 10K type strain sequencing project: providing services to taxonomists for standard genome sequencing and annotation.</title>
        <authorList>
            <consortium name="The Broad Institute Genomics Platform"/>
            <consortium name="The Broad Institute Genome Sequencing Center for Infectious Disease"/>
            <person name="Wu L."/>
            <person name="Ma J."/>
        </authorList>
    </citation>
    <scope>NUCLEOTIDE SEQUENCE [LARGE SCALE GENOMIC DNA]</scope>
    <source>
        <strain evidence="2">TBRC 1276</strain>
    </source>
</reference>
<comment type="caution">
    <text evidence="1">The sequence shown here is derived from an EMBL/GenBank/DDBJ whole genome shotgun (WGS) entry which is preliminary data.</text>
</comment>
<dbReference type="EMBL" id="JBHSBI010000002">
    <property type="protein sequence ID" value="MFC4006561.1"/>
    <property type="molecule type" value="Genomic_DNA"/>
</dbReference>